<keyword evidence="6" id="KW-0539">Nucleus</keyword>
<evidence type="ECO:0000259" key="8">
    <source>
        <dbReference type="PROSITE" id="PS50157"/>
    </source>
</evidence>
<keyword evidence="4 7" id="KW-0863">Zinc-finger</keyword>
<accession>A0A1E1WTR2</accession>
<dbReference type="SUPFAM" id="SSF57667">
    <property type="entry name" value="beta-beta-alpha zinc fingers"/>
    <property type="match status" value="1"/>
</dbReference>
<dbReference type="SMART" id="SM00355">
    <property type="entry name" value="ZnF_C2H2"/>
    <property type="match status" value="14"/>
</dbReference>
<dbReference type="GO" id="GO:0008270">
    <property type="term" value="F:zinc ion binding"/>
    <property type="evidence" value="ECO:0007669"/>
    <property type="project" value="UniProtKB-KW"/>
</dbReference>
<feature type="domain" description="C2H2-type" evidence="8">
    <location>
        <begin position="30"/>
        <end position="58"/>
    </location>
</feature>
<dbReference type="PROSITE" id="PS00028">
    <property type="entry name" value="ZINC_FINGER_C2H2_1"/>
    <property type="match status" value="5"/>
</dbReference>
<sequence>DQKDRVIEQKNRVIEQKNTVFKQQNKKTPIYCAKCNIKFTVHASLMRHCRNFHKEKQNKINMAKKVETTMQRLKKSEPNGSHVCFHCKKEFLTQQSLIQHLYSVIQLKTHWCLFCSKKFTNKTDFEHHMLGHKEKKVTVEDCPNNAHEDVNHSDVELLEESQPDKDLSESCRINLRETEMEKDVAVDKKKKKEALDTNVDFYRCHICHHYFKELKHCLEHLAIEHKITGYTVKPVKFDSFCQLCQRNYNDISVYNCHVSLFHNSDIDQRKTNASQLTRSLGTNMKDECLLLKSTLFRCTKCDIHFLSAEVARNHKDHMEMLSHWKCKKCIKFFKKEDEWRHTKQHVFPNLMVYDLCPDSQYLVLFNCLKCTVHFDENGFVEHYSKCCESETPSAVYCKYCDLLIDESIGKSHKASHEIENIKFDNITIVNSNVITINNNKNQQPVKLQYNQVSKVRKSANNIKHERKQKELRIKRDGSSKDAEKTMKRNWNSLCELTYCGTCKLFLINRFTRNIHIKGRCRNLRKCVCKVCGLVFPSQHYKTHKKLHYKLKTCNLQNFEFYNFNGKLISPPIPEYPKCEKCDLVSISRPAGCHDCNKVDYLTCNLCDMRLTEEAFKLHMLFHNFTKIRSADKHNNASERLSSEWNLDEEKTAKLTENLLYECKNCNINVDTYDKAVEHSQGHYSGEWKNVETVKCQFCNKIFDKTCYEKHQKYHLSHSDTINSRIFYFDSVYLTSENNIWLKHVFGRLSETQINAIICKSVYKSECRIKMKVIQDGPPNFTVYKCDKCCSYIDESSLYKHADNSCFKLRKHHCSICNLPFISSFARTQHEQIHTDPNIGWKSYRNYRIVIFNKQEDNKINKLLYNRSQYYVLYRCRNCHVSVDEMQTRNHKCSQRLKCCKLCGLLIYHDHYESHNKRHKELTNFTQNKIKVILFGDSLKNPTGENQTTDEFSGIVCDYTFYCCERCKVTLKTVHPPTKHICSSTAVKTKCQECNLYFYTSTLKRHNKLHDDDLEFVRKNMRIIMFDLTESVESSSKDVETTQTVDTKSIELGDEKQSADPESEKSNLENEIVEKRAKIYKCNCGLHFLNRVSMLFHSKTCSSKIRTSKQNCFKCGLLFTSKSLFSHLLIHHGNQNQKYLFDIVDCTAVLNGSTIEESI</sequence>
<evidence type="ECO:0000256" key="5">
    <source>
        <dbReference type="ARBA" id="ARBA00022833"/>
    </source>
</evidence>
<organism evidence="9">
    <name type="scientific">Pectinophora gossypiella</name>
    <name type="common">Cotton pink bollworm</name>
    <name type="synonym">Depressaria gossypiella</name>
    <dbReference type="NCBI Taxonomy" id="13191"/>
    <lineage>
        <taxon>Eukaryota</taxon>
        <taxon>Metazoa</taxon>
        <taxon>Ecdysozoa</taxon>
        <taxon>Arthropoda</taxon>
        <taxon>Hexapoda</taxon>
        <taxon>Insecta</taxon>
        <taxon>Pterygota</taxon>
        <taxon>Neoptera</taxon>
        <taxon>Endopterygota</taxon>
        <taxon>Lepidoptera</taxon>
        <taxon>Glossata</taxon>
        <taxon>Ditrysia</taxon>
        <taxon>Gelechioidea</taxon>
        <taxon>Gelechiidae</taxon>
        <taxon>Apatetrinae</taxon>
        <taxon>Pectinophora</taxon>
    </lineage>
</organism>
<evidence type="ECO:0000256" key="4">
    <source>
        <dbReference type="ARBA" id="ARBA00022771"/>
    </source>
</evidence>
<gene>
    <name evidence="9" type="ORF">g.6530</name>
</gene>
<dbReference type="PROSITE" id="PS50157">
    <property type="entry name" value="ZINC_FINGER_C2H2_2"/>
    <property type="match status" value="2"/>
</dbReference>
<protein>
    <recommendedName>
        <fullName evidence="8">C2H2-type domain-containing protein</fullName>
    </recommendedName>
</protein>
<dbReference type="EMBL" id="GDQN01000625">
    <property type="protein sequence ID" value="JAT90429.1"/>
    <property type="molecule type" value="Transcribed_RNA"/>
</dbReference>
<feature type="domain" description="C2H2-type" evidence="8">
    <location>
        <begin position="110"/>
        <end position="137"/>
    </location>
</feature>
<dbReference type="GO" id="GO:0005634">
    <property type="term" value="C:nucleus"/>
    <property type="evidence" value="ECO:0007669"/>
    <property type="project" value="UniProtKB-SubCell"/>
</dbReference>
<dbReference type="InterPro" id="IPR013087">
    <property type="entry name" value="Znf_C2H2_type"/>
</dbReference>
<evidence type="ECO:0000256" key="6">
    <source>
        <dbReference type="ARBA" id="ARBA00023242"/>
    </source>
</evidence>
<evidence type="ECO:0000256" key="7">
    <source>
        <dbReference type="PROSITE-ProRule" id="PRU00042"/>
    </source>
</evidence>
<evidence type="ECO:0000256" key="2">
    <source>
        <dbReference type="ARBA" id="ARBA00022723"/>
    </source>
</evidence>
<evidence type="ECO:0000256" key="3">
    <source>
        <dbReference type="ARBA" id="ARBA00022737"/>
    </source>
</evidence>
<dbReference type="InterPro" id="IPR036236">
    <property type="entry name" value="Znf_C2H2_sf"/>
</dbReference>
<dbReference type="GO" id="GO:0000977">
    <property type="term" value="F:RNA polymerase II transcription regulatory region sequence-specific DNA binding"/>
    <property type="evidence" value="ECO:0007669"/>
    <property type="project" value="TreeGrafter"/>
</dbReference>
<dbReference type="OrthoDB" id="7285826at2759"/>
<dbReference type="GO" id="GO:0000981">
    <property type="term" value="F:DNA-binding transcription factor activity, RNA polymerase II-specific"/>
    <property type="evidence" value="ECO:0007669"/>
    <property type="project" value="TreeGrafter"/>
</dbReference>
<dbReference type="Gene3D" id="3.30.160.60">
    <property type="entry name" value="Classic Zinc Finger"/>
    <property type="match status" value="1"/>
</dbReference>
<name>A0A1E1WTR2_PECGO</name>
<dbReference type="PANTHER" id="PTHR24381:SF393">
    <property type="entry name" value="CHROMATIN-LINKED ADAPTOR FOR MSL PROTEINS, ISOFORM B"/>
    <property type="match status" value="1"/>
</dbReference>
<evidence type="ECO:0000256" key="1">
    <source>
        <dbReference type="ARBA" id="ARBA00004123"/>
    </source>
</evidence>
<keyword evidence="5" id="KW-0862">Zinc</keyword>
<dbReference type="AlphaFoldDB" id="A0A1E1WTR2"/>
<keyword evidence="2" id="KW-0479">Metal-binding</keyword>
<proteinExistence type="predicted"/>
<evidence type="ECO:0000313" key="9">
    <source>
        <dbReference type="EMBL" id="JAT90429.1"/>
    </source>
</evidence>
<keyword evidence="3" id="KW-0677">Repeat</keyword>
<dbReference type="PANTHER" id="PTHR24381">
    <property type="entry name" value="ZINC FINGER PROTEIN"/>
    <property type="match status" value="1"/>
</dbReference>
<reference evidence="9" key="1">
    <citation type="submission" date="2015-09" db="EMBL/GenBank/DDBJ databases">
        <title>De novo assembly of Pectinophora gossypiella (Pink Bollworm) gut transcriptome.</title>
        <authorList>
            <person name="Tassone E.E."/>
        </authorList>
    </citation>
    <scope>NUCLEOTIDE SEQUENCE</scope>
</reference>
<feature type="non-terminal residue" evidence="9">
    <location>
        <position position="1"/>
    </location>
</feature>
<comment type="subcellular location">
    <subcellularLocation>
        <location evidence="1">Nucleus</location>
    </subcellularLocation>
</comment>